<keyword evidence="4" id="KW-0051">Antiviral defense</keyword>
<keyword evidence="7" id="KW-1185">Reference proteome</keyword>
<organism evidence="6 7">
    <name type="scientific">Thermoclostridium caenicola</name>
    <dbReference type="NCBI Taxonomy" id="659425"/>
    <lineage>
        <taxon>Bacteria</taxon>
        <taxon>Bacillati</taxon>
        <taxon>Bacillota</taxon>
        <taxon>Clostridia</taxon>
        <taxon>Eubacteriales</taxon>
        <taxon>Oscillospiraceae</taxon>
        <taxon>Thermoclostridium</taxon>
    </lineage>
</organism>
<dbReference type="GO" id="GO:0051607">
    <property type="term" value="P:defense response to virus"/>
    <property type="evidence" value="ECO:0007669"/>
    <property type="project" value="UniProtKB-KW"/>
</dbReference>
<evidence type="ECO:0000256" key="1">
    <source>
        <dbReference type="ARBA" id="ARBA00005772"/>
    </source>
</evidence>
<dbReference type="RefSeq" id="WP_149678929.1">
    <property type="nucleotide sequence ID" value="NZ_FQZP01000030.1"/>
</dbReference>
<dbReference type="GO" id="GO:0003723">
    <property type="term" value="F:RNA binding"/>
    <property type="evidence" value="ECO:0007669"/>
    <property type="project" value="UniProtKB-KW"/>
</dbReference>
<evidence type="ECO:0000313" key="6">
    <source>
        <dbReference type="EMBL" id="SHJ18343.1"/>
    </source>
</evidence>
<evidence type="ECO:0000259" key="5">
    <source>
        <dbReference type="Pfam" id="PF17953"/>
    </source>
</evidence>
<dbReference type="EMBL" id="FQZP01000030">
    <property type="protein sequence ID" value="SHJ18343.1"/>
    <property type="molecule type" value="Genomic_DNA"/>
</dbReference>
<dbReference type="OrthoDB" id="9792564at2"/>
<dbReference type="NCBIfam" id="TIGR01903">
    <property type="entry name" value="cas5_csm4"/>
    <property type="match status" value="1"/>
</dbReference>
<comment type="similarity">
    <text evidence="1">Belongs to the CRISPR-associated Csm4 family.</text>
</comment>
<evidence type="ECO:0000256" key="3">
    <source>
        <dbReference type="ARBA" id="ARBA00022884"/>
    </source>
</evidence>
<protein>
    <recommendedName>
        <fullName evidence="2">CRISPR system Cms protein Csm4</fullName>
    </recommendedName>
</protein>
<evidence type="ECO:0000313" key="7">
    <source>
        <dbReference type="Proteomes" id="UP000324781"/>
    </source>
</evidence>
<dbReference type="Pfam" id="PF17953">
    <property type="entry name" value="Csm4_C"/>
    <property type="match status" value="1"/>
</dbReference>
<evidence type="ECO:0000256" key="4">
    <source>
        <dbReference type="ARBA" id="ARBA00023118"/>
    </source>
</evidence>
<name>A0A1M6H8D6_9FIRM</name>
<dbReference type="Proteomes" id="UP000324781">
    <property type="component" value="Unassembled WGS sequence"/>
</dbReference>
<gene>
    <name evidence="6" type="ORF">SAMN05444373_103011</name>
</gene>
<feature type="domain" description="Csm4 C-terminal" evidence="5">
    <location>
        <begin position="236"/>
        <end position="326"/>
    </location>
</feature>
<keyword evidence="3" id="KW-0694">RNA-binding</keyword>
<dbReference type="AlphaFoldDB" id="A0A1M6H8D6"/>
<dbReference type="InterPro" id="IPR005510">
    <property type="entry name" value="Csm4"/>
</dbReference>
<evidence type="ECO:0000256" key="2">
    <source>
        <dbReference type="ARBA" id="ARBA00016109"/>
    </source>
</evidence>
<sequence length="328" mass="36252">MNYFLFKLEFTTSLHVGESDAGDSLDTGRMNFCADTLFSALCHMALKAEGVQGIERWVNLAQNDELRFSDAFPYKGETLYVPKPYATASVRLEIPPELRKAMKKLSYLPIGLLPDFIASLQGKMVFDAAGVDTDFGVYGIVDKVSITAQEVPRPYSVGVFTFHDDAGLYFIAGCADKSLVPDLQKLIRLLGVEGIGGKVSSGYGKFRVKACIDLEAAENEDELLLAGYLQKATVGEANRYITLTTSLPMDQEMHDAVENSTYGLVRRGGFVQSETYADTPLKKQTQYFFDSGSMFQYPYRGGIFDVSGNRGKHPVYRYGKPVFLGVCL</sequence>
<proteinExistence type="inferred from homology"/>
<reference evidence="6 7" key="1">
    <citation type="submission" date="2016-11" db="EMBL/GenBank/DDBJ databases">
        <authorList>
            <person name="Varghese N."/>
            <person name="Submissions S."/>
        </authorList>
    </citation>
    <scope>NUCLEOTIDE SEQUENCE [LARGE SCALE GENOMIC DNA]</scope>
    <source>
        <strain evidence="6 7">DSM 19027</strain>
    </source>
</reference>
<accession>A0A1M6H8D6</accession>
<dbReference type="InterPro" id="IPR040932">
    <property type="entry name" value="Csm4_C"/>
</dbReference>